<evidence type="ECO:0000313" key="7">
    <source>
        <dbReference type="EMBL" id="MDE4168134.1"/>
    </source>
</evidence>
<feature type="DNA-binding region" description="H-T-H motif" evidence="4">
    <location>
        <begin position="29"/>
        <end position="48"/>
    </location>
</feature>
<keyword evidence="8" id="KW-1185">Reference proteome</keyword>
<evidence type="ECO:0000313" key="8">
    <source>
        <dbReference type="Proteomes" id="UP000092565"/>
    </source>
</evidence>
<dbReference type="PRINTS" id="PR00455">
    <property type="entry name" value="HTHTETR"/>
</dbReference>
<dbReference type="OrthoDB" id="9779746at2"/>
<evidence type="ECO:0000313" key="9">
    <source>
        <dbReference type="Proteomes" id="UP001218364"/>
    </source>
</evidence>
<organism evidence="6 8">
    <name type="scientific">Phaeobacter gallaeciensis</name>
    <dbReference type="NCBI Taxonomy" id="60890"/>
    <lineage>
        <taxon>Bacteria</taxon>
        <taxon>Pseudomonadati</taxon>
        <taxon>Pseudomonadota</taxon>
        <taxon>Alphaproteobacteria</taxon>
        <taxon>Rhodobacterales</taxon>
        <taxon>Roseobacteraceae</taxon>
        <taxon>Phaeobacter</taxon>
    </lineage>
</organism>
<dbReference type="PROSITE" id="PS50977">
    <property type="entry name" value="HTH_TETR_2"/>
    <property type="match status" value="1"/>
</dbReference>
<dbReference type="RefSeq" id="WP_065271404.1">
    <property type="nucleotide sequence ID" value="NZ_CP015124.1"/>
</dbReference>
<dbReference type="PATRIC" id="fig|60890.4.peg.1485"/>
<dbReference type="Pfam" id="PF16925">
    <property type="entry name" value="TetR_C_13"/>
    <property type="match status" value="1"/>
</dbReference>
<evidence type="ECO:0000256" key="1">
    <source>
        <dbReference type="ARBA" id="ARBA00023015"/>
    </source>
</evidence>
<dbReference type="EMBL" id="JARCJK010000021">
    <property type="protein sequence ID" value="MDE4168134.1"/>
    <property type="molecule type" value="Genomic_DNA"/>
</dbReference>
<evidence type="ECO:0000313" key="6">
    <source>
        <dbReference type="EMBL" id="ANP36427.1"/>
    </source>
</evidence>
<evidence type="ECO:0000256" key="3">
    <source>
        <dbReference type="ARBA" id="ARBA00023163"/>
    </source>
</evidence>
<dbReference type="Pfam" id="PF00440">
    <property type="entry name" value="TetR_N"/>
    <property type="match status" value="1"/>
</dbReference>
<dbReference type="PANTHER" id="PTHR47506">
    <property type="entry name" value="TRANSCRIPTIONAL REGULATORY PROTEIN"/>
    <property type="match status" value="1"/>
</dbReference>
<dbReference type="InterPro" id="IPR009057">
    <property type="entry name" value="Homeodomain-like_sf"/>
</dbReference>
<dbReference type="Gene3D" id="1.10.10.60">
    <property type="entry name" value="Homeodomain-like"/>
    <property type="match status" value="1"/>
</dbReference>
<dbReference type="SUPFAM" id="SSF46689">
    <property type="entry name" value="Homeodomain-like"/>
    <property type="match status" value="1"/>
</dbReference>
<dbReference type="InterPro" id="IPR011075">
    <property type="entry name" value="TetR_C"/>
</dbReference>
<dbReference type="Proteomes" id="UP001218364">
    <property type="component" value="Unassembled WGS sequence"/>
</dbReference>
<dbReference type="InterPro" id="IPR001647">
    <property type="entry name" value="HTH_TetR"/>
</dbReference>
<dbReference type="InterPro" id="IPR036271">
    <property type="entry name" value="Tet_transcr_reg_TetR-rel_C_sf"/>
</dbReference>
<accession>A0A1B0ZQI9</accession>
<protein>
    <submittedName>
        <fullName evidence="7">Helix-turn-helix domain containing protein</fullName>
    </submittedName>
    <submittedName>
        <fullName evidence="6">TetR family transcriptional regulator</fullName>
    </submittedName>
</protein>
<dbReference type="Proteomes" id="UP000092565">
    <property type="component" value="Chromosome"/>
</dbReference>
<keyword evidence="1" id="KW-0805">Transcription regulation</keyword>
<reference evidence="7 9" key="2">
    <citation type="submission" date="2023-02" db="EMBL/GenBank/DDBJ databases">
        <title>Population genomics of bacteria associated with diatom.</title>
        <authorList>
            <person name="Xie J."/>
            <person name="Wang H."/>
        </authorList>
    </citation>
    <scope>NUCLEOTIDE SEQUENCE [LARGE SCALE GENOMIC DNA]</scope>
    <source>
        <strain evidence="7 9">PT47_8</strain>
    </source>
</reference>
<dbReference type="GO" id="GO:0003677">
    <property type="term" value="F:DNA binding"/>
    <property type="evidence" value="ECO:0007669"/>
    <property type="project" value="UniProtKB-UniRule"/>
</dbReference>
<dbReference type="SUPFAM" id="SSF48498">
    <property type="entry name" value="Tetracyclin repressor-like, C-terminal domain"/>
    <property type="match status" value="1"/>
</dbReference>
<keyword evidence="3" id="KW-0804">Transcription</keyword>
<feature type="domain" description="HTH tetR-type" evidence="5">
    <location>
        <begin position="6"/>
        <end position="66"/>
    </location>
</feature>
<dbReference type="PANTHER" id="PTHR47506:SF10">
    <property type="entry name" value="TRANSCRIPTIONAL REGULATORY PROTEIN"/>
    <property type="match status" value="1"/>
</dbReference>
<evidence type="ECO:0000256" key="4">
    <source>
        <dbReference type="PROSITE-ProRule" id="PRU00335"/>
    </source>
</evidence>
<reference evidence="6 8" key="1">
    <citation type="submission" date="2016-04" db="EMBL/GenBank/DDBJ databases">
        <authorList>
            <person name="Evans L.H."/>
            <person name="Alamgir A."/>
            <person name="Owens N."/>
            <person name="Weber N.D."/>
            <person name="Virtaneva K."/>
            <person name="Barbian K."/>
            <person name="Babar A."/>
            <person name="Rosenke K."/>
        </authorList>
    </citation>
    <scope>NUCLEOTIDE SEQUENCE [LARGE SCALE GENOMIC DNA]</scope>
    <source>
        <strain evidence="6 8">JL2886</strain>
    </source>
</reference>
<dbReference type="EMBL" id="CP015124">
    <property type="protein sequence ID" value="ANP36427.1"/>
    <property type="molecule type" value="Genomic_DNA"/>
</dbReference>
<evidence type="ECO:0000256" key="2">
    <source>
        <dbReference type="ARBA" id="ARBA00023125"/>
    </source>
</evidence>
<dbReference type="Gene3D" id="1.10.357.10">
    <property type="entry name" value="Tetracycline Repressor, domain 2"/>
    <property type="match status" value="1"/>
</dbReference>
<gene>
    <name evidence="6" type="ORF">JL2886_01510</name>
    <name evidence="7" type="ORF">PXK24_20810</name>
</gene>
<keyword evidence="2 4" id="KW-0238">DNA-binding</keyword>
<name>A0A1B0ZQI9_9RHOB</name>
<evidence type="ECO:0000259" key="5">
    <source>
        <dbReference type="PROSITE" id="PS50977"/>
    </source>
</evidence>
<proteinExistence type="predicted"/>
<sequence>MARAAPYDRDATLDAAMSLFWERGYHATSLKDLEAALSMKPGSIYAAFKSKENLYLLAMERYTNRFRALFRERIAKASSPLQGMADYLHGFAALPEEDAARQACMLVKTIVATRSTEPAIAAQSEVYLTLMRDEFRQIFEAARARGEIPADSDCSTLARRFQAYVNVLRLEHHQGTDEREIEALARSLASEIEALRIGKK</sequence>
<dbReference type="AlphaFoldDB" id="A0A1B0ZQI9"/>